<keyword evidence="1" id="KW-1133">Transmembrane helix</keyword>
<accession>A0ABU4WW57</accession>
<feature type="transmembrane region" description="Helical" evidence="1">
    <location>
        <begin position="68"/>
        <end position="87"/>
    </location>
</feature>
<protein>
    <submittedName>
        <fullName evidence="2">Uncharacterized protein</fullName>
    </submittedName>
</protein>
<dbReference type="Proteomes" id="UP001272097">
    <property type="component" value="Unassembled WGS sequence"/>
</dbReference>
<feature type="transmembrane region" description="Helical" evidence="1">
    <location>
        <begin position="99"/>
        <end position="116"/>
    </location>
</feature>
<evidence type="ECO:0000256" key="1">
    <source>
        <dbReference type="SAM" id="Phobius"/>
    </source>
</evidence>
<keyword evidence="1" id="KW-0812">Transmembrane</keyword>
<dbReference type="EMBL" id="JAVIIS010000013">
    <property type="protein sequence ID" value="MDX8440293.1"/>
    <property type="molecule type" value="Genomic_DNA"/>
</dbReference>
<feature type="transmembrane region" description="Helical" evidence="1">
    <location>
        <begin position="128"/>
        <end position="147"/>
    </location>
</feature>
<sequence length="154" mass="16766">MNRLMLCIWGGCRGERLMTAIALMPFNPASKTKRLIHKLSRIQQTVPRGAWRIAAPWWGMFLHLDTTWLLFAFAIIAAFGFFFGAALDAIMKESGFGPTGNTLLFIFGFFVAVVVANKHGVGLSDPKLAVAYGLGGAFAFISVLALIKAGMARL</sequence>
<gene>
    <name evidence="2" type="ORF">RFM51_11890</name>
</gene>
<evidence type="ECO:0000313" key="3">
    <source>
        <dbReference type="Proteomes" id="UP001272097"/>
    </source>
</evidence>
<keyword evidence="3" id="KW-1185">Reference proteome</keyword>
<dbReference type="RefSeq" id="WP_320214209.1">
    <property type="nucleotide sequence ID" value="NZ_JAVIIS010000013.1"/>
</dbReference>
<name>A0ABU4WW57_9HYPH</name>
<evidence type="ECO:0000313" key="2">
    <source>
        <dbReference type="EMBL" id="MDX8440293.1"/>
    </source>
</evidence>
<comment type="caution">
    <text evidence="2">The sequence shown here is derived from an EMBL/GenBank/DDBJ whole genome shotgun (WGS) entry which is preliminary data.</text>
</comment>
<keyword evidence="1" id="KW-0472">Membrane</keyword>
<reference evidence="2 3" key="1">
    <citation type="submission" date="2023-08" db="EMBL/GenBank/DDBJ databases">
        <title>Implementing the SeqCode for naming new Mesorhizobium species isolated from Vachellia karroo root nodules.</title>
        <authorList>
            <person name="Van Lill M."/>
        </authorList>
    </citation>
    <scope>NUCLEOTIDE SEQUENCE [LARGE SCALE GENOMIC DNA]</scope>
    <source>
        <strain evidence="2 3">VK3E</strain>
    </source>
</reference>
<proteinExistence type="predicted"/>
<organism evidence="2 3">
    <name type="scientific">Mesorhizobium australafricanum</name>
    <dbReference type="NCBI Taxonomy" id="3072311"/>
    <lineage>
        <taxon>Bacteria</taxon>
        <taxon>Pseudomonadati</taxon>
        <taxon>Pseudomonadota</taxon>
        <taxon>Alphaproteobacteria</taxon>
        <taxon>Hyphomicrobiales</taxon>
        <taxon>Phyllobacteriaceae</taxon>
        <taxon>Mesorhizobium</taxon>
    </lineage>
</organism>